<evidence type="ECO:0000256" key="5">
    <source>
        <dbReference type="ARBA" id="ARBA00023054"/>
    </source>
</evidence>
<evidence type="ECO:0000256" key="3">
    <source>
        <dbReference type="ARBA" id="ARBA00022490"/>
    </source>
</evidence>
<keyword evidence="10" id="KW-1185">Reference proteome</keyword>
<dbReference type="InterPro" id="IPR019933">
    <property type="entry name" value="DivIVA_domain"/>
</dbReference>
<protein>
    <submittedName>
        <fullName evidence="9">Cell division initiation protein</fullName>
    </submittedName>
</protein>
<keyword evidence="5 7" id="KW-0175">Coiled coil</keyword>
<dbReference type="GO" id="GO:0005737">
    <property type="term" value="C:cytoplasm"/>
    <property type="evidence" value="ECO:0007669"/>
    <property type="project" value="UniProtKB-SubCell"/>
</dbReference>
<name>A0A1M7FUK2_9FIRM</name>
<keyword evidence="4 9" id="KW-0132">Cell division</keyword>
<evidence type="ECO:0000313" key="9">
    <source>
        <dbReference type="EMBL" id="SHM07812.1"/>
    </source>
</evidence>
<dbReference type="Gene3D" id="6.10.250.660">
    <property type="match status" value="1"/>
</dbReference>
<dbReference type="InterPro" id="IPR007793">
    <property type="entry name" value="DivIVA_fam"/>
</dbReference>
<dbReference type="NCBIfam" id="TIGR03544">
    <property type="entry name" value="DivI1A_domain"/>
    <property type="match status" value="1"/>
</dbReference>
<comment type="similarity">
    <text evidence="2">Belongs to the DivIVA family.</text>
</comment>
<dbReference type="EMBL" id="FRCR01000001">
    <property type="protein sequence ID" value="SHM07812.1"/>
    <property type="molecule type" value="Genomic_DNA"/>
</dbReference>
<dbReference type="PANTHER" id="PTHR35794">
    <property type="entry name" value="CELL DIVISION PROTEIN DIVIVA"/>
    <property type="match status" value="1"/>
</dbReference>
<feature type="compositionally biased region" description="Gly residues" evidence="8">
    <location>
        <begin position="171"/>
        <end position="187"/>
    </location>
</feature>
<feature type="coiled-coil region" evidence="7">
    <location>
        <begin position="29"/>
        <end position="124"/>
    </location>
</feature>
<evidence type="ECO:0000256" key="6">
    <source>
        <dbReference type="ARBA" id="ARBA00023306"/>
    </source>
</evidence>
<keyword evidence="3" id="KW-0963">Cytoplasm</keyword>
<dbReference type="AlphaFoldDB" id="A0A1M7FUK2"/>
<dbReference type="STRING" id="447595.SAMN05660826_00162"/>
<gene>
    <name evidence="9" type="ORF">SAMN05660826_00162</name>
</gene>
<dbReference type="PANTHER" id="PTHR35794:SF2">
    <property type="entry name" value="CELL DIVISION PROTEIN DIVIVA"/>
    <property type="match status" value="1"/>
</dbReference>
<evidence type="ECO:0000313" key="10">
    <source>
        <dbReference type="Proteomes" id="UP000184375"/>
    </source>
</evidence>
<evidence type="ECO:0000256" key="4">
    <source>
        <dbReference type="ARBA" id="ARBA00022618"/>
    </source>
</evidence>
<evidence type="ECO:0000256" key="2">
    <source>
        <dbReference type="ARBA" id="ARBA00009008"/>
    </source>
</evidence>
<evidence type="ECO:0000256" key="8">
    <source>
        <dbReference type="SAM" id="MobiDB-lite"/>
    </source>
</evidence>
<dbReference type="GO" id="GO:0051301">
    <property type="term" value="P:cell division"/>
    <property type="evidence" value="ECO:0007669"/>
    <property type="project" value="UniProtKB-KW"/>
</dbReference>
<feature type="region of interest" description="Disordered" evidence="8">
    <location>
        <begin position="157"/>
        <end position="187"/>
    </location>
</feature>
<keyword evidence="6" id="KW-0131">Cell cycle</keyword>
<proteinExistence type="inferred from homology"/>
<evidence type="ECO:0000256" key="1">
    <source>
        <dbReference type="ARBA" id="ARBA00004496"/>
    </source>
</evidence>
<reference evidence="10" key="1">
    <citation type="submission" date="2016-11" db="EMBL/GenBank/DDBJ databases">
        <authorList>
            <person name="Varghese N."/>
            <person name="Submissions S."/>
        </authorList>
    </citation>
    <scope>NUCLEOTIDE SEQUENCE [LARGE SCALE GENOMIC DNA]</scope>
    <source>
        <strain evidence="10">DSM 18802</strain>
    </source>
</reference>
<evidence type="ECO:0000256" key="7">
    <source>
        <dbReference type="SAM" id="Coils"/>
    </source>
</evidence>
<dbReference type="RefSeq" id="WP_073253231.1">
    <property type="nucleotide sequence ID" value="NZ_FRCR01000001.1"/>
</dbReference>
<organism evidence="9 10">
    <name type="scientific">Caldanaerovirga acetigignens</name>
    <dbReference type="NCBI Taxonomy" id="447595"/>
    <lineage>
        <taxon>Bacteria</taxon>
        <taxon>Bacillati</taxon>
        <taxon>Bacillota</taxon>
        <taxon>Clostridia</taxon>
        <taxon>Thermosediminibacterales</taxon>
        <taxon>Thermosediminibacteraceae</taxon>
        <taxon>Caldanaerovirga</taxon>
    </lineage>
</organism>
<dbReference type="Pfam" id="PF05103">
    <property type="entry name" value="DivIVA"/>
    <property type="match status" value="1"/>
</dbReference>
<sequence length="187" mass="21498">MTLTPLDIQKKEFRKSFRGYSEEEVKDFLEKVTQSYEKLYRENQELKEEIKFLREKLKEYQELETTLKKAIILAEKAAEDLKRNAEREKELIIKDARVKAEEMLAKAKMRCDVLSERYEEIKAQFQLFKTRFLNFLQSQIDLINSAGLDGEDYVKEAAAGHDFEGEEGGENGDGGGKEAVGGGDNSL</sequence>
<comment type="subcellular location">
    <subcellularLocation>
        <location evidence="1">Cytoplasm</location>
    </subcellularLocation>
</comment>
<dbReference type="Proteomes" id="UP000184375">
    <property type="component" value="Unassembled WGS sequence"/>
</dbReference>
<accession>A0A1M7FUK2</accession>